<sequence>MRRKLVGFTVFSLFLVMVVPAYADVTSMKLEKNFYVNEESFRFIGTQEGENIVYVIIRDAGGNYKGMLSDPTRDLDFSVIPRPVTNFFKIEGTYNATAFTDDQQEDEGFTIKIEYDGDRIFEVPDYVLELNTIADRTVEVGKTITFTATLIDSSIEDAVFSLHNPPTGATIDSSTGKFVWTPSKSQGNIQDVHYNFDVIVNKGSQEDKENITITVKKAYEEPVKEPKEEQ</sequence>
<dbReference type="GO" id="GO:0016020">
    <property type="term" value="C:membrane"/>
    <property type="evidence" value="ECO:0007669"/>
    <property type="project" value="InterPro"/>
</dbReference>
<comment type="caution">
    <text evidence="1">The sequence shown here is derived from an EMBL/GenBank/DDBJ whole genome shotgun (WGS) entry which is preliminary data.</text>
</comment>
<accession>I3D274</accession>
<dbReference type="AlphaFoldDB" id="I3D274"/>
<evidence type="ECO:0008006" key="3">
    <source>
        <dbReference type="Google" id="ProtNLM"/>
    </source>
</evidence>
<dbReference type="GO" id="GO:0005509">
    <property type="term" value="F:calcium ion binding"/>
    <property type="evidence" value="ECO:0007669"/>
    <property type="project" value="InterPro"/>
</dbReference>
<proteinExistence type="predicted"/>
<feature type="non-terminal residue" evidence="1">
    <location>
        <position position="230"/>
    </location>
</feature>
<reference evidence="1 2" key="1">
    <citation type="journal article" date="2012" name="J. Bacteriol.">
        <title>Genome sequence of "Candidatus Nitrosopumilus salaria" BD31, an ammonia-oxidizing archaeon from the San Francisco Bay estuary.</title>
        <authorList>
            <person name="Mosier A.C."/>
            <person name="Allen E.E."/>
            <person name="Kim M."/>
            <person name="Ferriera S."/>
            <person name="Francis C.A."/>
        </authorList>
    </citation>
    <scope>NUCLEOTIDE SEQUENCE [LARGE SCALE GENOMIC DNA]</scope>
    <source>
        <strain evidence="1 2">BD31</strain>
    </source>
</reference>
<dbReference type="RefSeq" id="WP_008299582.1">
    <property type="nucleotide sequence ID" value="NZ_AEXL02000092.1"/>
</dbReference>
<dbReference type="SUPFAM" id="SSF49313">
    <property type="entry name" value="Cadherin-like"/>
    <property type="match status" value="1"/>
</dbReference>
<dbReference type="Proteomes" id="UP000003423">
    <property type="component" value="Unassembled WGS sequence"/>
</dbReference>
<dbReference type="EMBL" id="AEXL02000092">
    <property type="protein sequence ID" value="EIJ65817.1"/>
    <property type="molecule type" value="Genomic_DNA"/>
</dbReference>
<organism evidence="1 2">
    <name type="scientific">Candidatus Nitrosopumilus salarius BD31</name>
    <dbReference type="NCBI Taxonomy" id="859350"/>
    <lineage>
        <taxon>Archaea</taxon>
        <taxon>Nitrososphaerota</taxon>
        <taxon>Nitrososphaeria</taxon>
        <taxon>Nitrosopumilales</taxon>
        <taxon>Nitrosopumilaceae</taxon>
        <taxon>Nitrosopumilus</taxon>
    </lineage>
</organism>
<evidence type="ECO:0000313" key="2">
    <source>
        <dbReference type="Proteomes" id="UP000003423"/>
    </source>
</evidence>
<dbReference type="InterPro" id="IPR015919">
    <property type="entry name" value="Cadherin-like_sf"/>
</dbReference>
<protein>
    <recommendedName>
        <fullName evidence="3">Cadherin domain-containing protein</fullName>
    </recommendedName>
</protein>
<keyword evidence="2" id="KW-1185">Reference proteome</keyword>
<name>I3D274_9ARCH</name>
<dbReference type="Gene3D" id="2.60.40.10">
    <property type="entry name" value="Immunoglobulins"/>
    <property type="match status" value="1"/>
</dbReference>
<dbReference type="InterPro" id="IPR013783">
    <property type="entry name" value="Ig-like_fold"/>
</dbReference>
<dbReference type="Pfam" id="PF05345">
    <property type="entry name" value="He_PIG"/>
    <property type="match status" value="1"/>
</dbReference>
<gene>
    <name evidence="1" type="ORF">BD31_I2038</name>
</gene>
<evidence type="ECO:0000313" key="1">
    <source>
        <dbReference type="EMBL" id="EIJ65817.1"/>
    </source>
</evidence>